<organism evidence="2 3">
    <name type="scientific">Romeriopsis navalis LEGE 11480</name>
    <dbReference type="NCBI Taxonomy" id="2777977"/>
    <lineage>
        <taxon>Bacteria</taxon>
        <taxon>Bacillati</taxon>
        <taxon>Cyanobacteriota</taxon>
        <taxon>Cyanophyceae</taxon>
        <taxon>Leptolyngbyales</taxon>
        <taxon>Leptolyngbyaceae</taxon>
        <taxon>Romeriopsis</taxon>
        <taxon>Romeriopsis navalis</taxon>
    </lineage>
</organism>
<comment type="caution">
    <text evidence="2">The sequence shown here is derived from an EMBL/GenBank/DDBJ whole genome shotgun (WGS) entry which is preliminary data.</text>
</comment>
<proteinExistence type="predicted"/>
<name>A0A928VVH8_9CYAN</name>
<protein>
    <submittedName>
        <fullName evidence="2">DUF3120 domain-containing protein</fullName>
    </submittedName>
</protein>
<feature type="transmembrane region" description="Helical" evidence="1">
    <location>
        <begin position="103"/>
        <end position="122"/>
    </location>
</feature>
<keyword evidence="3" id="KW-1185">Reference proteome</keyword>
<evidence type="ECO:0000313" key="3">
    <source>
        <dbReference type="Proteomes" id="UP000625316"/>
    </source>
</evidence>
<feature type="transmembrane region" description="Helical" evidence="1">
    <location>
        <begin position="53"/>
        <end position="71"/>
    </location>
</feature>
<feature type="transmembrane region" description="Helical" evidence="1">
    <location>
        <begin position="181"/>
        <end position="202"/>
    </location>
</feature>
<dbReference type="Pfam" id="PF11318">
    <property type="entry name" value="DUF3120"/>
    <property type="match status" value="1"/>
</dbReference>
<keyword evidence="1" id="KW-0812">Transmembrane</keyword>
<dbReference type="Proteomes" id="UP000625316">
    <property type="component" value="Unassembled WGS sequence"/>
</dbReference>
<reference evidence="2" key="1">
    <citation type="submission" date="2020-10" db="EMBL/GenBank/DDBJ databases">
        <authorList>
            <person name="Castelo-Branco R."/>
            <person name="Eusebio N."/>
            <person name="Adriana R."/>
            <person name="Vieira A."/>
            <person name="Brugerolle De Fraissinette N."/>
            <person name="Rezende De Castro R."/>
            <person name="Schneider M.P."/>
            <person name="Vasconcelos V."/>
            <person name="Leao P.N."/>
        </authorList>
    </citation>
    <scope>NUCLEOTIDE SEQUENCE</scope>
    <source>
        <strain evidence="2">LEGE 11480</strain>
    </source>
</reference>
<dbReference type="InterPro" id="IPR021468">
    <property type="entry name" value="DUF3120"/>
</dbReference>
<sequence>MFSAGAFLVSVPVFFEAPLVRYLPWLSVLLSAGWAGLSIFLSKQRKTALWGDLLVGFTWTWLCGAIFWGWWRWEPALHIPIEAAALPIALFGLRANWAKIGNFFYLGSLVGTAITDLYFYIVNLMPEWKALMVAEPDEVGTIFQLALAKMYMPWGMAWTAILLTSLLFIGLFGLIQRSSKWMAFSGAVLSTILVDGLFWVAATLS</sequence>
<evidence type="ECO:0000256" key="1">
    <source>
        <dbReference type="SAM" id="Phobius"/>
    </source>
</evidence>
<dbReference type="AlphaFoldDB" id="A0A928VVH8"/>
<keyword evidence="1" id="KW-0472">Membrane</keyword>
<feature type="transmembrane region" description="Helical" evidence="1">
    <location>
        <begin position="22"/>
        <end position="41"/>
    </location>
</feature>
<feature type="transmembrane region" description="Helical" evidence="1">
    <location>
        <begin position="77"/>
        <end position="96"/>
    </location>
</feature>
<feature type="transmembrane region" description="Helical" evidence="1">
    <location>
        <begin position="155"/>
        <end position="174"/>
    </location>
</feature>
<keyword evidence="1" id="KW-1133">Transmembrane helix</keyword>
<evidence type="ECO:0000313" key="2">
    <source>
        <dbReference type="EMBL" id="MBE9032814.1"/>
    </source>
</evidence>
<accession>A0A928VVH8</accession>
<dbReference type="EMBL" id="JADEXQ010000126">
    <property type="protein sequence ID" value="MBE9032814.1"/>
    <property type="molecule type" value="Genomic_DNA"/>
</dbReference>
<gene>
    <name evidence="2" type="ORF">IQ266_24055</name>
</gene>